<proteinExistence type="predicted"/>
<accession>Q6R654</accession>
<dbReference type="SUPFAM" id="SSF50475">
    <property type="entry name" value="FMN-binding split barrel"/>
    <property type="match status" value="1"/>
</dbReference>
<organism evidence="2">
    <name type="scientific">Melampsora lini</name>
    <name type="common">Rust fungus</name>
    <name type="synonym">Xyloma lini</name>
    <dbReference type="NCBI Taxonomy" id="5261"/>
    <lineage>
        <taxon>Eukaryota</taxon>
        <taxon>Fungi</taxon>
        <taxon>Dikarya</taxon>
        <taxon>Basidiomycota</taxon>
        <taxon>Pucciniomycotina</taxon>
        <taxon>Pucciniomycetes</taxon>
        <taxon>Pucciniales</taxon>
        <taxon>Melampsoraceae</taxon>
        <taxon>Melampsora</taxon>
    </lineage>
</organism>
<evidence type="ECO:0000259" key="1">
    <source>
        <dbReference type="Pfam" id="PF12766"/>
    </source>
</evidence>
<dbReference type="InterPro" id="IPR012349">
    <property type="entry name" value="Split_barrel_FMN-bd"/>
</dbReference>
<dbReference type="EMBL" id="AY510103">
    <property type="protein sequence ID" value="AAS66954.1"/>
    <property type="molecule type" value="Genomic_DNA"/>
</dbReference>
<dbReference type="InterPro" id="IPR024624">
    <property type="entry name" value="Pyridox_Oxase_Alr4036_FMN-bd"/>
</dbReference>
<dbReference type="PANTHER" id="PTHR28243:SF1">
    <property type="entry name" value="PYRIDOXAMINE 5'-PHOSPHATE OXIDASE ALR4036 FAMILY FMN-BINDING DOMAIN-CONTAINING PROTEIN"/>
    <property type="match status" value="1"/>
</dbReference>
<feature type="domain" description="Pyridoxamine 5'-phosphate oxidase Alr4036 family FMN-binding" evidence="1">
    <location>
        <begin position="13"/>
        <end position="119"/>
    </location>
</feature>
<sequence>MKLTIGLVLINLFKSMKVNKDSISYCLSTVSPNGPNGLTFPESRFCVHRGFVNERRKPNDGSSNPDKPEQTGNAMMFCTDIRSPKIDQLVNRKEDVQDGQSASVCWWFADSGEQYRIRALTYIVPPPSLELEFPKFIPSDKKLNPLNLGSLEFNWESERKRVFEKVSPELQASFLRSIPGEALENLSNDQLPKTYWPTKINTDEEKSKALDRFALVILDPISIDL</sequence>
<reference evidence="2" key="1">
    <citation type="journal article" date="2004" name="Plant Cell">
        <title>The Melampsora lini AvrL567 avirulence genes are expressed in haustoria and their products are recognized inside plant cells.</title>
        <authorList>
            <person name="Dodds P.N."/>
            <person name="Lawrence G.J."/>
            <person name="Catanzariti A.M."/>
            <person name="Ayliffe M.A."/>
            <person name="Ellis J.G."/>
        </authorList>
    </citation>
    <scope>NUCLEOTIDE SEQUENCE</scope>
    <source>
        <strain evidence="2">CH5</strain>
    </source>
</reference>
<dbReference type="Pfam" id="PF12766">
    <property type="entry name" value="Pyridox_oxase_2"/>
    <property type="match status" value="1"/>
</dbReference>
<name>Q6R654_MELLI</name>
<evidence type="ECO:0000313" key="2">
    <source>
        <dbReference type="EMBL" id="AAS66954.1"/>
    </source>
</evidence>
<dbReference type="PANTHER" id="PTHR28243">
    <property type="entry name" value="AGL049CP"/>
    <property type="match status" value="1"/>
</dbReference>
<dbReference type="Gene3D" id="2.30.110.10">
    <property type="entry name" value="Electron Transport, Fmn-binding Protein, Chain A"/>
    <property type="match status" value="1"/>
</dbReference>
<dbReference type="AlphaFoldDB" id="Q6R654"/>
<dbReference type="GO" id="GO:0010181">
    <property type="term" value="F:FMN binding"/>
    <property type="evidence" value="ECO:0007669"/>
    <property type="project" value="InterPro"/>
</dbReference>
<dbReference type="EMBL" id="AY510102">
    <property type="protein sequence ID" value="AAS66952.1"/>
    <property type="molecule type" value="Genomic_DNA"/>
</dbReference>
<protein>
    <submittedName>
        <fullName evidence="2">Orf-3</fullName>
    </submittedName>
</protein>